<reference evidence="2 3" key="1">
    <citation type="submission" date="2024-03" db="EMBL/GenBank/DDBJ databases">
        <title>Aureococcus anophagefferens CCMP1851 and Kratosvirus quantuckense: Draft genome of a second virus-susceptible host strain in the model system.</title>
        <authorList>
            <person name="Chase E."/>
            <person name="Truchon A.R."/>
            <person name="Schepens W."/>
            <person name="Wilhelm S.W."/>
        </authorList>
    </citation>
    <scope>NUCLEOTIDE SEQUENCE [LARGE SCALE GENOMIC DNA]</scope>
    <source>
        <strain evidence="2 3">CCMP1851</strain>
    </source>
</reference>
<sequence>MRVGLAAVAAAAARRAAAYPSRVSCGDALYDADSPVSMMGQDTALSASRTVQFERDGSAVACGGQYEAGAAYTAKLSSTGGRRLFDLSGGAFDGGSCSGARTDQNGQSLTAPADGDMVLQAAWASGYGQVYVTDACTLTCCAAAATAPAFAARSASADRGASARADRGADAGPGPGAPAPSAAPSPAPTTAPGGGRAVVVSSAAPSSSPSAPPTVPPTASFLSITSVGTESTCASDVACEMRWVYRGDPGACATLSVVVTRADGTVVGSTTTANDGQQTQVTSADAEVSEYTLTLACEDDEAVADSYDFRMSYTLAPTRAPTTVAPTTLAPTTVAPTTVAPTTSSFRPTSTPVAAPTSRSDECADSTSWYWKKSKYDCDYVAKKSKRCKSKYADESEVISAVACPAACGECEVPAPAPTLFPTDGDCEDSTSWYWKKSKYDCDYVAKKSKRCKSKYVHEESGVSSSEACPAACGECAAECADSTSWHYKKAKNTCGAYVSKKSKNCKKKDEAGIRADVACAATCGAC</sequence>
<gene>
    <name evidence="2" type="ORF">SO694_00177038</name>
</gene>
<feature type="compositionally biased region" description="Low complexity" evidence="1">
    <location>
        <begin position="335"/>
        <end position="352"/>
    </location>
</feature>
<evidence type="ECO:0008006" key="4">
    <source>
        <dbReference type="Google" id="ProtNLM"/>
    </source>
</evidence>
<comment type="caution">
    <text evidence="2">The sequence shown here is derived from an EMBL/GenBank/DDBJ whole genome shotgun (WGS) entry which is preliminary data.</text>
</comment>
<dbReference type="Proteomes" id="UP001363151">
    <property type="component" value="Unassembled WGS sequence"/>
</dbReference>
<organism evidence="2 3">
    <name type="scientific">Aureococcus anophagefferens</name>
    <name type="common">Harmful bloom alga</name>
    <dbReference type="NCBI Taxonomy" id="44056"/>
    <lineage>
        <taxon>Eukaryota</taxon>
        <taxon>Sar</taxon>
        <taxon>Stramenopiles</taxon>
        <taxon>Ochrophyta</taxon>
        <taxon>Pelagophyceae</taxon>
        <taxon>Pelagomonadales</taxon>
        <taxon>Pelagomonadaceae</taxon>
        <taxon>Aureococcus</taxon>
    </lineage>
</organism>
<accession>A0ABR1FGS4</accession>
<name>A0ABR1FGS4_AURAN</name>
<feature type="compositionally biased region" description="Pro residues" evidence="1">
    <location>
        <begin position="175"/>
        <end position="189"/>
    </location>
</feature>
<keyword evidence="3" id="KW-1185">Reference proteome</keyword>
<evidence type="ECO:0000313" key="3">
    <source>
        <dbReference type="Proteomes" id="UP001363151"/>
    </source>
</evidence>
<feature type="region of interest" description="Disordered" evidence="1">
    <location>
        <begin position="335"/>
        <end position="358"/>
    </location>
</feature>
<feature type="region of interest" description="Disordered" evidence="1">
    <location>
        <begin position="161"/>
        <end position="216"/>
    </location>
</feature>
<proteinExistence type="predicted"/>
<protein>
    <recommendedName>
        <fullName evidence="4">ShKT domain-containing protein</fullName>
    </recommendedName>
</protein>
<feature type="compositionally biased region" description="Low complexity" evidence="1">
    <location>
        <begin position="190"/>
        <end position="209"/>
    </location>
</feature>
<evidence type="ECO:0000256" key="1">
    <source>
        <dbReference type="SAM" id="MobiDB-lite"/>
    </source>
</evidence>
<evidence type="ECO:0000313" key="2">
    <source>
        <dbReference type="EMBL" id="KAK7230499.1"/>
    </source>
</evidence>
<dbReference type="EMBL" id="JBBJCI010000428">
    <property type="protein sequence ID" value="KAK7230499.1"/>
    <property type="molecule type" value="Genomic_DNA"/>
</dbReference>